<gene>
    <name evidence="5" type="ORF">NVS47_07530</name>
</gene>
<dbReference type="PANTHER" id="PTHR42756">
    <property type="entry name" value="TRANSCRIPTIONAL REGULATOR, MARR"/>
    <property type="match status" value="1"/>
</dbReference>
<keyword evidence="3" id="KW-0804">Transcription</keyword>
<evidence type="ECO:0000313" key="5">
    <source>
        <dbReference type="EMBL" id="MCR6545366.1"/>
    </source>
</evidence>
<dbReference type="SUPFAM" id="SSF46785">
    <property type="entry name" value="Winged helix' DNA-binding domain"/>
    <property type="match status" value="1"/>
</dbReference>
<keyword evidence="2" id="KW-0238">DNA-binding</keyword>
<dbReference type="InterPro" id="IPR000835">
    <property type="entry name" value="HTH_MarR-typ"/>
</dbReference>
<dbReference type="PANTHER" id="PTHR42756:SF1">
    <property type="entry name" value="TRANSCRIPTIONAL REPRESSOR OF EMRAB OPERON"/>
    <property type="match status" value="1"/>
</dbReference>
<reference evidence="5 6" key="1">
    <citation type="submission" date="2022-08" db="EMBL/GenBank/DDBJ databases">
        <title>Proteogenomics of the novel Dehalobacterium formicoaceticum strain EZ94 highlights a key role of methyltransferases during anaerobic dichloromethane degradation.</title>
        <authorList>
            <person name="Wasmund K."/>
        </authorList>
    </citation>
    <scope>NUCLEOTIDE SEQUENCE [LARGE SCALE GENOMIC DNA]</scope>
    <source>
        <strain evidence="5 6">EZ94</strain>
    </source>
</reference>
<dbReference type="InterPro" id="IPR036388">
    <property type="entry name" value="WH-like_DNA-bd_sf"/>
</dbReference>
<dbReference type="Gene3D" id="1.10.10.10">
    <property type="entry name" value="Winged helix-like DNA-binding domain superfamily/Winged helix DNA-binding domain"/>
    <property type="match status" value="1"/>
</dbReference>
<evidence type="ECO:0000259" key="4">
    <source>
        <dbReference type="PROSITE" id="PS50995"/>
    </source>
</evidence>
<dbReference type="Proteomes" id="UP001524944">
    <property type="component" value="Unassembled WGS sequence"/>
</dbReference>
<dbReference type="SMART" id="SM00347">
    <property type="entry name" value="HTH_MARR"/>
    <property type="match status" value="1"/>
</dbReference>
<evidence type="ECO:0000256" key="2">
    <source>
        <dbReference type="ARBA" id="ARBA00023125"/>
    </source>
</evidence>
<dbReference type="PROSITE" id="PS50995">
    <property type="entry name" value="HTH_MARR_2"/>
    <property type="match status" value="1"/>
</dbReference>
<dbReference type="Pfam" id="PF01047">
    <property type="entry name" value="MarR"/>
    <property type="match status" value="1"/>
</dbReference>
<dbReference type="RefSeq" id="WP_089609355.1">
    <property type="nucleotide sequence ID" value="NZ_CP022121.1"/>
</dbReference>
<evidence type="ECO:0000256" key="3">
    <source>
        <dbReference type="ARBA" id="ARBA00023163"/>
    </source>
</evidence>
<keyword evidence="6" id="KW-1185">Reference proteome</keyword>
<evidence type="ECO:0000256" key="1">
    <source>
        <dbReference type="ARBA" id="ARBA00023015"/>
    </source>
</evidence>
<keyword evidence="1" id="KW-0805">Transcription regulation</keyword>
<dbReference type="InterPro" id="IPR023187">
    <property type="entry name" value="Tscrpt_reg_MarR-type_CS"/>
</dbReference>
<dbReference type="EMBL" id="JANPWE010000003">
    <property type="protein sequence ID" value="MCR6545366.1"/>
    <property type="molecule type" value="Genomic_DNA"/>
</dbReference>
<organism evidence="5 6">
    <name type="scientific">Dehalobacterium formicoaceticum</name>
    <dbReference type="NCBI Taxonomy" id="51515"/>
    <lineage>
        <taxon>Bacteria</taxon>
        <taxon>Bacillati</taxon>
        <taxon>Bacillota</taxon>
        <taxon>Clostridia</taxon>
        <taxon>Eubacteriales</taxon>
        <taxon>Peptococcaceae</taxon>
        <taxon>Dehalobacterium</taxon>
    </lineage>
</organism>
<feature type="domain" description="HTH marR-type" evidence="4">
    <location>
        <begin position="16"/>
        <end position="151"/>
    </location>
</feature>
<sequence>MEKKHFKELPGYWWVDTLSGKVVLHMASTYGYLEKTYGRFFSRWQLSQTKFNVLLLLYKNESMALWELGEELLVSRANISGLIDRLEKSGLVTREIDPKDRRSMRVKLTAEGKEKVAELFLPFKEYTEKVMSPLSDNEKEMLINLLQKIQWGEKTKGSGE</sequence>
<accession>A0ABT1Y6Q2</accession>
<name>A0ABT1Y6Q2_9FIRM</name>
<evidence type="ECO:0000313" key="6">
    <source>
        <dbReference type="Proteomes" id="UP001524944"/>
    </source>
</evidence>
<comment type="caution">
    <text evidence="5">The sequence shown here is derived from an EMBL/GenBank/DDBJ whole genome shotgun (WGS) entry which is preliminary data.</text>
</comment>
<dbReference type="InterPro" id="IPR036390">
    <property type="entry name" value="WH_DNA-bd_sf"/>
</dbReference>
<dbReference type="PROSITE" id="PS01117">
    <property type="entry name" value="HTH_MARR_1"/>
    <property type="match status" value="1"/>
</dbReference>
<dbReference type="PRINTS" id="PR00598">
    <property type="entry name" value="HTHMARR"/>
</dbReference>
<proteinExistence type="predicted"/>
<protein>
    <submittedName>
        <fullName evidence="5">MarR family transcriptional regulator</fullName>
    </submittedName>
</protein>